<proteinExistence type="predicted"/>
<sequence>MANKNLTAAKKAKNDEFYTQYHDIEKEINAYIDFNPDVFRDKTILLPCDDPEWSNFTKFFSQNFERFGLKKLISTSYAADSKLYKTSYQVSMFEESAPHYDAKKTKKHGKIFTLDHDISGDGKIDVNDLEWSYLKGDGDFNSAEVGGRKVIIENQLEKTDHDHLGKLITYASGLEAEIIIWIVKDVLEEHRQAIDWLNEHTDENINFFAIRMELWKIGESLAAPKFHIISKPNDWSKAVKQSIQKAEFTDTKLLQQEFWDGFKSYAQEKNWKLRLRKTYPQHWYDLSFGRSDCHIALTINSQKNELGCEIYIPNSPETYQIFKDHKLEIDSIIDGLDWMDLPTKKASRIKKVVSGDLSKTEIWNEYFQWLGEWALKLQEVFTKY</sequence>
<organism evidence="2 3">
    <name type="scientific">Algoriphagus halophilus</name>
    <dbReference type="NCBI Taxonomy" id="226505"/>
    <lineage>
        <taxon>Bacteria</taxon>
        <taxon>Pseudomonadati</taxon>
        <taxon>Bacteroidota</taxon>
        <taxon>Cytophagia</taxon>
        <taxon>Cytophagales</taxon>
        <taxon>Cyclobacteriaceae</taxon>
        <taxon>Algoriphagus</taxon>
    </lineage>
</organism>
<dbReference type="InterPro" id="IPR025364">
    <property type="entry name" value="DUF4268"/>
</dbReference>
<feature type="domain" description="DUF4268" evidence="1">
    <location>
        <begin position="254"/>
        <end position="384"/>
    </location>
</feature>
<dbReference type="RefSeq" id="WP_084560825.1">
    <property type="nucleotide sequence ID" value="NZ_FSRC01000001.1"/>
</dbReference>
<keyword evidence="3" id="KW-1185">Reference proteome</keyword>
<dbReference type="InterPro" id="IPR025247">
    <property type="entry name" value="EcoRI-like_methylase"/>
</dbReference>
<dbReference type="AlphaFoldDB" id="A0A1N6D3M0"/>
<evidence type="ECO:0000259" key="1">
    <source>
        <dbReference type="Pfam" id="PF14088"/>
    </source>
</evidence>
<dbReference type="Pfam" id="PF14088">
    <property type="entry name" value="DUF4268"/>
    <property type="match status" value="1"/>
</dbReference>
<evidence type="ECO:0000313" key="3">
    <source>
        <dbReference type="Proteomes" id="UP000185221"/>
    </source>
</evidence>
<dbReference type="InterPro" id="IPR018247">
    <property type="entry name" value="EF_Hand_1_Ca_BS"/>
</dbReference>
<accession>A0A1N6D3M0</accession>
<dbReference type="EMBL" id="FSRC01000001">
    <property type="protein sequence ID" value="SIN65430.1"/>
    <property type="molecule type" value="Genomic_DNA"/>
</dbReference>
<reference evidence="3" key="1">
    <citation type="submission" date="2016-11" db="EMBL/GenBank/DDBJ databases">
        <authorList>
            <person name="Varghese N."/>
            <person name="Submissions S."/>
        </authorList>
    </citation>
    <scope>NUCLEOTIDE SEQUENCE [LARGE SCALE GENOMIC DNA]</scope>
    <source>
        <strain evidence="3">DSM 15292</strain>
    </source>
</reference>
<dbReference type="OrthoDB" id="570199at2"/>
<protein>
    <recommendedName>
        <fullName evidence="1">DUF4268 domain-containing protein</fullName>
    </recommendedName>
</protein>
<dbReference type="Proteomes" id="UP000185221">
    <property type="component" value="Unassembled WGS sequence"/>
</dbReference>
<evidence type="ECO:0000313" key="2">
    <source>
        <dbReference type="EMBL" id="SIN65430.1"/>
    </source>
</evidence>
<gene>
    <name evidence="2" type="ORF">SAMN05444394_0139</name>
</gene>
<dbReference type="STRING" id="226505.SAMN05444394_0139"/>
<name>A0A1N6D3M0_9BACT</name>
<dbReference type="PROSITE" id="PS00018">
    <property type="entry name" value="EF_HAND_1"/>
    <property type="match status" value="1"/>
</dbReference>
<dbReference type="Pfam" id="PF13651">
    <property type="entry name" value="EcoRI_methylase"/>
    <property type="match status" value="1"/>
</dbReference>